<keyword evidence="4" id="KW-1185">Reference proteome</keyword>
<dbReference type="PANTHER" id="PTHR10161">
    <property type="entry name" value="TARTRATE-RESISTANT ACID PHOSPHATASE TYPE 5"/>
    <property type="match status" value="1"/>
</dbReference>
<dbReference type="PANTHER" id="PTHR10161:SF14">
    <property type="entry name" value="TARTRATE-RESISTANT ACID PHOSPHATASE TYPE 5"/>
    <property type="match status" value="1"/>
</dbReference>
<sequence length="139" mass="15789">MKNLSKRIYLIIIQVCFLVTNCYGSYTRPINASIADPYPTIFEETYNGINKLDFLVFGDWGYQGPDSRQSVVASAMKTWADNNNTTFILSLGDNFYTSNSTDHEGVDSIYDPKWKTSWLDVYGGKLNDVVWYTVAGNHD</sequence>
<dbReference type="GO" id="GO:0016787">
    <property type="term" value="F:hydrolase activity"/>
    <property type="evidence" value="ECO:0007669"/>
    <property type="project" value="UniProtKB-KW"/>
</dbReference>
<comment type="caution">
    <text evidence="3">The sequence shown here is derived from an EMBL/GenBank/DDBJ whole genome shotgun (WGS) entry which is preliminary data.</text>
</comment>
<reference evidence="3 4" key="1">
    <citation type="journal article" date="2019" name="Environ. Microbiol.">
        <title>At the nexus of three kingdoms: the genome of the mycorrhizal fungus Gigaspora margarita provides insights into plant, endobacterial and fungal interactions.</title>
        <authorList>
            <person name="Venice F."/>
            <person name="Ghignone S."/>
            <person name="Salvioli di Fossalunga A."/>
            <person name="Amselem J."/>
            <person name="Novero M."/>
            <person name="Xianan X."/>
            <person name="Sedzielewska Toro K."/>
            <person name="Morin E."/>
            <person name="Lipzen A."/>
            <person name="Grigoriev I.V."/>
            <person name="Henrissat B."/>
            <person name="Martin F.M."/>
            <person name="Bonfante P."/>
        </authorList>
    </citation>
    <scope>NUCLEOTIDE SEQUENCE [LARGE SCALE GENOMIC DNA]</scope>
    <source>
        <strain evidence="3 4">BEG34</strain>
    </source>
</reference>
<protein>
    <submittedName>
        <fullName evidence="3">Metallo-dependent phosphatase</fullName>
    </submittedName>
</protein>
<keyword evidence="1" id="KW-0732">Signal</keyword>
<dbReference type="AlphaFoldDB" id="A0A8H4A5I2"/>
<evidence type="ECO:0000313" key="4">
    <source>
        <dbReference type="Proteomes" id="UP000439903"/>
    </source>
</evidence>
<evidence type="ECO:0000313" key="3">
    <source>
        <dbReference type="EMBL" id="KAF0427124.1"/>
    </source>
</evidence>
<dbReference type="InterPro" id="IPR051558">
    <property type="entry name" value="Metallophosphoesterase_PAP"/>
</dbReference>
<organism evidence="3 4">
    <name type="scientific">Gigaspora margarita</name>
    <dbReference type="NCBI Taxonomy" id="4874"/>
    <lineage>
        <taxon>Eukaryota</taxon>
        <taxon>Fungi</taxon>
        <taxon>Fungi incertae sedis</taxon>
        <taxon>Mucoromycota</taxon>
        <taxon>Glomeromycotina</taxon>
        <taxon>Glomeromycetes</taxon>
        <taxon>Diversisporales</taxon>
        <taxon>Gigasporaceae</taxon>
        <taxon>Gigaspora</taxon>
    </lineage>
</organism>
<feature type="non-terminal residue" evidence="3">
    <location>
        <position position="1"/>
    </location>
</feature>
<dbReference type="InterPro" id="IPR029052">
    <property type="entry name" value="Metallo-depent_PP-like"/>
</dbReference>
<accession>A0A8H4A5I2</accession>
<dbReference type="OrthoDB" id="411211at2759"/>
<dbReference type="Proteomes" id="UP000439903">
    <property type="component" value="Unassembled WGS sequence"/>
</dbReference>
<dbReference type="Gene3D" id="3.60.21.10">
    <property type="match status" value="1"/>
</dbReference>
<dbReference type="SUPFAM" id="SSF56300">
    <property type="entry name" value="Metallo-dependent phosphatases"/>
    <property type="match status" value="1"/>
</dbReference>
<name>A0A8H4A5I2_GIGMA</name>
<evidence type="ECO:0000256" key="2">
    <source>
        <dbReference type="ARBA" id="ARBA00022801"/>
    </source>
</evidence>
<dbReference type="EMBL" id="WTPW01001598">
    <property type="protein sequence ID" value="KAF0427124.1"/>
    <property type="molecule type" value="Genomic_DNA"/>
</dbReference>
<proteinExistence type="predicted"/>
<evidence type="ECO:0000256" key="1">
    <source>
        <dbReference type="ARBA" id="ARBA00022729"/>
    </source>
</evidence>
<keyword evidence="2" id="KW-0378">Hydrolase</keyword>
<gene>
    <name evidence="3" type="ORF">F8M41_006096</name>
</gene>